<dbReference type="InterPro" id="IPR029063">
    <property type="entry name" value="SAM-dependent_MTases_sf"/>
</dbReference>
<dbReference type="HAMAP" id="MF_02126">
    <property type="entry name" value="RF_methyltr_PrmC"/>
    <property type="match status" value="1"/>
</dbReference>
<dbReference type="NCBIfam" id="TIGR00536">
    <property type="entry name" value="hemK_fam"/>
    <property type="match status" value="1"/>
</dbReference>
<accession>A0ABU1K3Y9</accession>
<evidence type="ECO:0000259" key="6">
    <source>
        <dbReference type="Pfam" id="PF05175"/>
    </source>
</evidence>
<dbReference type="NCBIfam" id="TIGR03534">
    <property type="entry name" value="RF_mod_PrmC"/>
    <property type="match status" value="1"/>
</dbReference>
<evidence type="ECO:0000313" key="8">
    <source>
        <dbReference type="EMBL" id="MDR6300334.1"/>
    </source>
</evidence>
<keyword evidence="2 5" id="KW-0808">Transferase</keyword>
<dbReference type="EC" id="2.1.1.297" evidence="5"/>
<dbReference type="InterPro" id="IPR002052">
    <property type="entry name" value="DNA_methylase_N6_adenine_CS"/>
</dbReference>
<proteinExistence type="inferred from homology"/>
<dbReference type="Proteomes" id="UP001257659">
    <property type="component" value="Unassembled WGS sequence"/>
</dbReference>
<dbReference type="CDD" id="cd02440">
    <property type="entry name" value="AdoMet_MTases"/>
    <property type="match status" value="1"/>
</dbReference>
<feature type="domain" description="Release factor glutamine methyltransferase N-terminal" evidence="7">
    <location>
        <begin position="28"/>
        <end position="76"/>
    </location>
</feature>
<evidence type="ECO:0000256" key="4">
    <source>
        <dbReference type="ARBA" id="ARBA00048391"/>
    </source>
</evidence>
<dbReference type="InterPro" id="IPR007848">
    <property type="entry name" value="Small_mtfrase_dom"/>
</dbReference>
<keyword evidence="3 5" id="KW-0949">S-adenosyl-L-methionine</keyword>
<evidence type="ECO:0000256" key="3">
    <source>
        <dbReference type="ARBA" id="ARBA00022691"/>
    </source>
</evidence>
<feature type="binding site" evidence="5">
    <location>
        <position position="191"/>
    </location>
    <ligand>
        <name>S-adenosyl-L-methionine</name>
        <dbReference type="ChEBI" id="CHEBI:59789"/>
    </ligand>
</feature>
<protein>
    <recommendedName>
        <fullName evidence="5">Release factor glutamine methyltransferase</fullName>
        <shortName evidence="5">RF MTase</shortName>
        <ecNumber evidence="5">2.1.1.297</ecNumber>
    </recommendedName>
    <alternativeName>
        <fullName evidence="5">N5-glutamine methyltransferase PrmC</fullName>
    </alternativeName>
    <alternativeName>
        <fullName evidence="5">Protein-(glutamine-N5) MTase PrmC</fullName>
    </alternativeName>
    <alternativeName>
        <fullName evidence="5">Protein-glutamine N-methyltransferase PrmC</fullName>
    </alternativeName>
</protein>
<dbReference type="GO" id="GO:0102559">
    <property type="term" value="F:peptide chain release factor N(5)-glutamine methyltransferase activity"/>
    <property type="evidence" value="ECO:0007669"/>
    <property type="project" value="UniProtKB-EC"/>
</dbReference>
<dbReference type="SUPFAM" id="SSF53335">
    <property type="entry name" value="S-adenosyl-L-methionine-dependent methyltransferases"/>
    <property type="match status" value="1"/>
</dbReference>
<evidence type="ECO:0000256" key="2">
    <source>
        <dbReference type="ARBA" id="ARBA00022679"/>
    </source>
</evidence>
<dbReference type="Gene3D" id="3.40.50.150">
    <property type="entry name" value="Vaccinia Virus protein VP39"/>
    <property type="match status" value="1"/>
</dbReference>
<feature type="domain" description="Methyltransferase small" evidence="6">
    <location>
        <begin position="115"/>
        <end position="201"/>
    </location>
</feature>
<gene>
    <name evidence="5" type="primary">prmC</name>
    <name evidence="8" type="ORF">GGR31_000965</name>
</gene>
<comment type="caution">
    <text evidence="8">The sequence shown here is derived from an EMBL/GenBank/DDBJ whole genome shotgun (WGS) entry which is preliminary data.</text>
</comment>
<dbReference type="InterPro" id="IPR019874">
    <property type="entry name" value="RF_methyltr_PrmC"/>
</dbReference>
<dbReference type="GO" id="GO:0032259">
    <property type="term" value="P:methylation"/>
    <property type="evidence" value="ECO:0007669"/>
    <property type="project" value="UniProtKB-KW"/>
</dbReference>
<comment type="catalytic activity">
    <reaction evidence="4 5">
        <text>L-glutaminyl-[peptide chain release factor] + S-adenosyl-L-methionine = N(5)-methyl-L-glutaminyl-[peptide chain release factor] + S-adenosyl-L-homocysteine + H(+)</text>
        <dbReference type="Rhea" id="RHEA:42896"/>
        <dbReference type="Rhea" id="RHEA-COMP:10271"/>
        <dbReference type="Rhea" id="RHEA-COMP:10272"/>
        <dbReference type="ChEBI" id="CHEBI:15378"/>
        <dbReference type="ChEBI" id="CHEBI:30011"/>
        <dbReference type="ChEBI" id="CHEBI:57856"/>
        <dbReference type="ChEBI" id="CHEBI:59789"/>
        <dbReference type="ChEBI" id="CHEBI:61891"/>
        <dbReference type="EC" id="2.1.1.297"/>
    </reaction>
</comment>
<evidence type="ECO:0000259" key="7">
    <source>
        <dbReference type="Pfam" id="PF17827"/>
    </source>
</evidence>
<dbReference type="Pfam" id="PF05175">
    <property type="entry name" value="MTS"/>
    <property type="match status" value="1"/>
</dbReference>
<feature type="binding site" evidence="5">
    <location>
        <begin position="191"/>
        <end position="194"/>
    </location>
    <ligand>
        <name>substrate</name>
    </ligand>
</feature>
<dbReference type="InterPro" id="IPR050320">
    <property type="entry name" value="N5-glutamine_MTase"/>
</dbReference>
<evidence type="ECO:0000256" key="5">
    <source>
        <dbReference type="HAMAP-Rule" id="MF_02126"/>
    </source>
</evidence>
<name>A0ABU1K3Y9_9FLAO</name>
<dbReference type="InterPro" id="IPR004556">
    <property type="entry name" value="HemK-like"/>
</dbReference>
<reference evidence="8 9" key="1">
    <citation type="submission" date="2023-07" db="EMBL/GenBank/DDBJ databases">
        <title>Genomic Encyclopedia of Type Strains, Phase IV (KMG-IV): sequencing the most valuable type-strain genomes for metagenomic binning, comparative biology and taxonomic classification.</title>
        <authorList>
            <person name="Goeker M."/>
        </authorList>
    </citation>
    <scope>NUCLEOTIDE SEQUENCE [LARGE SCALE GENOMIC DNA]</scope>
    <source>
        <strain evidence="8 9">DSM 102814</strain>
    </source>
</reference>
<dbReference type="InterPro" id="IPR040758">
    <property type="entry name" value="PrmC_N"/>
</dbReference>
<evidence type="ECO:0000313" key="9">
    <source>
        <dbReference type="Proteomes" id="UP001257659"/>
    </source>
</evidence>
<dbReference type="RefSeq" id="WP_309727245.1">
    <property type="nucleotide sequence ID" value="NZ_JAVDQA010000002.1"/>
</dbReference>
<comment type="similarity">
    <text evidence="5">Belongs to the protein N5-glutamine methyltransferase family. PrmC subfamily.</text>
</comment>
<comment type="function">
    <text evidence="5">Methylates the class 1 translation termination release factors RF1/PrfA and RF2/PrfB on the glutamine residue of the universally conserved GGQ motif.</text>
</comment>
<keyword evidence="9" id="KW-1185">Reference proteome</keyword>
<organism evidence="8 9">
    <name type="scientific">Mesonia maritima</name>
    <dbReference type="NCBI Taxonomy" id="1793873"/>
    <lineage>
        <taxon>Bacteria</taxon>
        <taxon>Pseudomonadati</taxon>
        <taxon>Bacteroidota</taxon>
        <taxon>Flavobacteriia</taxon>
        <taxon>Flavobacteriales</taxon>
        <taxon>Flavobacteriaceae</taxon>
        <taxon>Mesonia</taxon>
    </lineage>
</organism>
<feature type="binding site" evidence="5">
    <location>
        <begin position="125"/>
        <end position="129"/>
    </location>
    <ligand>
        <name>S-adenosyl-L-methionine</name>
        <dbReference type="ChEBI" id="CHEBI:59789"/>
    </ligand>
</feature>
<dbReference type="EMBL" id="JAVDQA010000002">
    <property type="protein sequence ID" value="MDR6300334.1"/>
    <property type="molecule type" value="Genomic_DNA"/>
</dbReference>
<sequence length="285" mass="33106">MQLNQLKLEFINALQNTFPSTEIESFFYLLTEAYLKMNRLEVALNSDTTITEKNKELFFKAIERLKNHEPIQYIIGNTEFYGLPFKVNRNVLIPRPETEELIEWIIQDIKKITEKNSTFKILDIGTGSGCIPISLAKELPKANVSSIDISAKAIELAKLNAKINNVSVTFFQQDILVTEDLEKKYEVIVSNPPYVRNLEKEQMQKNVLDYEPEIALYVDNEDPLIFYRKIAQLAKNALTENGALYFEINQYLAEELKQLLQKEGFQQIELKKDIYENYRMCKATL</sequence>
<feature type="binding site" evidence="5">
    <location>
        <position position="148"/>
    </location>
    <ligand>
        <name>S-adenosyl-L-methionine</name>
        <dbReference type="ChEBI" id="CHEBI:59789"/>
    </ligand>
</feature>
<dbReference type="PROSITE" id="PS00092">
    <property type="entry name" value="N6_MTASE"/>
    <property type="match status" value="1"/>
</dbReference>
<comment type="caution">
    <text evidence="5">Lacks conserved residue(s) required for the propagation of feature annotation.</text>
</comment>
<evidence type="ECO:0000256" key="1">
    <source>
        <dbReference type="ARBA" id="ARBA00022603"/>
    </source>
</evidence>
<dbReference type="PANTHER" id="PTHR18895">
    <property type="entry name" value="HEMK METHYLTRANSFERASE"/>
    <property type="match status" value="1"/>
</dbReference>
<dbReference type="Pfam" id="PF17827">
    <property type="entry name" value="PrmC_N"/>
    <property type="match status" value="1"/>
</dbReference>
<dbReference type="PANTHER" id="PTHR18895:SF74">
    <property type="entry name" value="MTRF1L RELEASE FACTOR GLUTAMINE METHYLTRANSFERASE"/>
    <property type="match status" value="1"/>
</dbReference>
<keyword evidence="1 5" id="KW-0489">Methyltransferase</keyword>
<dbReference type="Gene3D" id="1.10.8.10">
    <property type="entry name" value="DNA helicase RuvA subunit, C-terminal domain"/>
    <property type="match status" value="1"/>
</dbReference>